<gene>
    <name evidence="1" type="ORF">L1987_14028</name>
</gene>
<name>A0ACB9JIP9_9ASTR</name>
<evidence type="ECO:0000313" key="1">
    <source>
        <dbReference type="EMBL" id="KAI3820170.1"/>
    </source>
</evidence>
<sequence length="137" mass="15182">MYSESPVVKAMAVKVSSMPMMGTRVYPRSFRMVQGHEPMVRSSKLSIDMEMHVCQILIIALQGSHVLETRIDGTVWGGNDGYPDVDVWAVCLHGPDDGCVLGLRNYGWTYKGKVVVEELRYAPIGLSGIFVTSGIFR</sequence>
<dbReference type="EMBL" id="CM042021">
    <property type="protein sequence ID" value="KAI3820170.1"/>
    <property type="molecule type" value="Genomic_DNA"/>
</dbReference>
<accession>A0ACB9JIP9</accession>
<dbReference type="Proteomes" id="UP001056120">
    <property type="component" value="Linkage Group LG04"/>
</dbReference>
<organism evidence="1 2">
    <name type="scientific">Smallanthus sonchifolius</name>
    <dbReference type="NCBI Taxonomy" id="185202"/>
    <lineage>
        <taxon>Eukaryota</taxon>
        <taxon>Viridiplantae</taxon>
        <taxon>Streptophyta</taxon>
        <taxon>Embryophyta</taxon>
        <taxon>Tracheophyta</taxon>
        <taxon>Spermatophyta</taxon>
        <taxon>Magnoliopsida</taxon>
        <taxon>eudicotyledons</taxon>
        <taxon>Gunneridae</taxon>
        <taxon>Pentapetalae</taxon>
        <taxon>asterids</taxon>
        <taxon>campanulids</taxon>
        <taxon>Asterales</taxon>
        <taxon>Asteraceae</taxon>
        <taxon>Asteroideae</taxon>
        <taxon>Heliantheae alliance</taxon>
        <taxon>Millerieae</taxon>
        <taxon>Smallanthus</taxon>
    </lineage>
</organism>
<protein>
    <submittedName>
        <fullName evidence="1">Uncharacterized protein</fullName>
    </submittedName>
</protein>
<reference evidence="2" key="1">
    <citation type="journal article" date="2022" name="Mol. Ecol. Resour.">
        <title>The genomes of chicory, endive, great burdock and yacon provide insights into Asteraceae palaeo-polyploidization history and plant inulin production.</title>
        <authorList>
            <person name="Fan W."/>
            <person name="Wang S."/>
            <person name="Wang H."/>
            <person name="Wang A."/>
            <person name="Jiang F."/>
            <person name="Liu H."/>
            <person name="Zhao H."/>
            <person name="Xu D."/>
            <person name="Zhang Y."/>
        </authorList>
    </citation>
    <scope>NUCLEOTIDE SEQUENCE [LARGE SCALE GENOMIC DNA]</scope>
    <source>
        <strain evidence="2">cv. Yunnan</strain>
    </source>
</reference>
<evidence type="ECO:0000313" key="2">
    <source>
        <dbReference type="Proteomes" id="UP001056120"/>
    </source>
</evidence>
<keyword evidence="2" id="KW-1185">Reference proteome</keyword>
<comment type="caution">
    <text evidence="1">The sequence shown here is derived from an EMBL/GenBank/DDBJ whole genome shotgun (WGS) entry which is preliminary data.</text>
</comment>
<reference evidence="1 2" key="2">
    <citation type="journal article" date="2022" name="Mol. Ecol. Resour.">
        <title>The genomes of chicory, endive, great burdock and yacon provide insights into Asteraceae paleo-polyploidization history and plant inulin production.</title>
        <authorList>
            <person name="Fan W."/>
            <person name="Wang S."/>
            <person name="Wang H."/>
            <person name="Wang A."/>
            <person name="Jiang F."/>
            <person name="Liu H."/>
            <person name="Zhao H."/>
            <person name="Xu D."/>
            <person name="Zhang Y."/>
        </authorList>
    </citation>
    <scope>NUCLEOTIDE SEQUENCE [LARGE SCALE GENOMIC DNA]</scope>
    <source>
        <strain evidence="2">cv. Yunnan</strain>
        <tissue evidence="1">Leaves</tissue>
    </source>
</reference>
<proteinExistence type="predicted"/>